<sequence>MIRNLFNILVATTLVLSFTAGCKSKPKKNQRTDTYSSGTIKFVSDESFRPIIEEEVQIFEHIYPQAKLIPEYTNELDAVNLLMKEKRYLAITSRNFTKEEVQNLKDRKFLPVAIPLAYDGLALIINNANPDSIISIHDVKEILRGNLNKWDKLNPESKLGDIEVAFDNKQSSTVHYCVDSLLGGKPINSPNIYAVNKSAEVIDFVEKHPNSIGIIGSNWLNDKRDTTNVTFKRNIRVMAVSKLNPATAENSYKPYQYYIYTGYYPMIRTIYALLNDPIHGLPWGFTNFISNDHRGQLIIHKAGLLPYRANMQVREVNVSTE</sequence>
<protein>
    <submittedName>
        <fullName evidence="3">Phosphate-binding protein</fullName>
    </submittedName>
</protein>
<dbReference type="Gene3D" id="3.40.190.10">
    <property type="entry name" value="Periplasmic binding protein-like II"/>
    <property type="match status" value="2"/>
</dbReference>
<evidence type="ECO:0000256" key="1">
    <source>
        <dbReference type="ARBA" id="ARBA00022729"/>
    </source>
</evidence>
<accession>A0ABX2B118</accession>
<dbReference type="RefSeq" id="WP_172178053.1">
    <property type="nucleotide sequence ID" value="NZ_CASGIA010000033.1"/>
</dbReference>
<dbReference type="Proteomes" id="UP001193734">
    <property type="component" value="Unassembled WGS sequence"/>
</dbReference>
<gene>
    <name evidence="3" type="ORF">HPS55_12950</name>
</gene>
<evidence type="ECO:0000313" key="4">
    <source>
        <dbReference type="Proteomes" id="UP001193734"/>
    </source>
</evidence>
<name>A0ABX2B118_9BACT</name>
<keyword evidence="1" id="KW-0732">Signal</keyword>
<dbReference type="EMBL" id="JABKKE010000031">
    <property type="protein sequence ID" value="NPE15213.1"/>
    <property type="molecule type" value="Genomic_DNA"/>
</dbReference>
<comment type="caution">
    <text evidence="3">The sequence shown here is derived from an EMBL/GenBank/DDBJ whole genome shotgun (WGS) entry which is preliminary data.</text>
</comment>
<dbReference type="GeneID" id="82158678"/>
<dbReference type="PANTHER" id="PTHR30570">
    <property type="entry name" value="PERIPLASMIC PHOSPHATE BINDING COMPONENT OF PHOSPHATE ABC TRANSPORTER"/>
    <property type="match status" value="1"/>
</dbReference>
<dbReference type="InterPro" id="IPR050811">
    <property type="entry name" value="Phosphate_ABC_transporter"/>
</dbReference>
<reference evidence="3 4" key="1">
    <citation type="submission" date="2020-05" db="EMBL/GenBank/DDBJ databases">
        <title>Distinct polysaccharide utilization as determinants for interspecies competition between intestinal Prevotella spp.</title>
        <authorList>
            <person name="Galvez E.J.C."/>
            <person name="Iljazovic A."/>
            <person name="Strowig T."/>
        </authorList>
    </citation>
    <scope>NUCLEOTIDE SEQUENCE [LARGE SCALE GENOMIC DNA]</scope>
    <source>
        <strain evidence="3 4">PROD</strain>
    </source>
</reference>
<dbReference type="PANTHER" id="PTHR30570:SF1">
    <property type="entry name" value="PHOSPHATE-BINDING PROTEIN PSTS"/>
    <property type="match status" value="1"/>
</dbReference>
<dbReference type="SUPFAM" id="SSF53850">
    <property type="entry name" value="Periplasmic binding protein-like II"/>
    <property type="match status" value="1"/>
</dbReference>
<dbReference type="PROSITE" id="PS51257">
    <property type="entry name" value="PROKAR_LIPOPROTEIN"/>
    <property type="match status" value="1"/>
</dbReference>
<evidence type="ECO:0000259" key="2">
    <source>
        <dbReference type="Pfam" id="PF12849"/>
    </source>
</evidence>
<evidence type="ECO:0000313" key="3">
    <source>
        <dbReference type="EMBL" id="NPE15213.1"/>
    </source>
</evidence>
<organism evidence="3 4">
    <name type="scientific">Xylanibacter rodentium</name>
    <dbReference type="NCBI Taxonomy" id="2736289"/>
    <lineage>
        <taxon>Bacteria</taxon>
        <taxon>Pseudomonadati</taxon>
        <taxon>Bacteroidota</taxon>
        <taxon>Bacteroidia</taxon>
        <taxon>Bacteroidales</taxon>
        <taxon>Prevotellaceae</taxon>
        <taxon>Xylanibacter</taxon>
    </lineage>
</organism>
<dbReference type="InterPro" id="IPR024370">
    <property type="entry name" value="PBP_domain"/>
</dbReference>
<keyword evidence="4" id="KW-1185">Reference proteome</keyword>
<proteinExistence type="predicted"/>
<dbReference type="Pfam" id="PF12849">
    <property type="entry name" value="PBP_like_2"/>
    <property type="match status" value="1"/>
</dbReference>
<feature type="domain" description="PBP" evidence="2">
    <location>
        <begin position="31"/>
        <end position="289"/>
    </location>
</feature>